<dbReference type="InterPro" id="IPR035979">
    <property type="entry name" value="RBD_domain_sf"/>
</dbReference>
<proteinExistence type="predicted"/>
<organism evidence="1 2">
    <name type="scientific">Stephania japonica</name>
    <dbReference type="NCBI Taxonomy" id="461633"/>
    <lineage>
        <taxon>Eukaryota</taxon>
        <taxon>Viridiplantae</taxon>
        <taxon>Streptophyta</taxon>
        <taxon>Embryophyta</taxon>
        <taxon>Tracheophyta</taxon>
        <taxon>Spermatophyta</taxon>
        <taxon>Magnoliopsida</taxon>
        <taxon>Ranunculales</taxon>
        <taxon>Menispermaceae</taxon>
        <taxon>Menispermoideae</taxon>
        <taxon>Cissampelideae</taxon>
        <taxon>Stephania</taxon>
    </lineage>
</organism>
<dbReference type="AlphaFoldDB" id="A0AAP0IKN6"/>
<accession>A0AAP0IKN6</accession>
<reference evidence="1 2" key="1">
    <citation type="submission" date="2024-01" db="EMBL/GenBank/DDBJ databases">
        <title>Genome assemblies of Stephania.</title>
        <authorList>
            <person name="Yang L."/>
        </authorList>
    </citation>
    <scope>NUCLEOTIDE SEQUENCE [LARGE SCALE GENOMIC DNA]</scope>
    <source>
        <strain evidence="1">QJT</strain>
        <tissue evidence="1">Leaf</tissue>
    </source>
</reference>
<evidence type="ECO:0000313" key="2">
    <source>
        <dbReference type="Proteomes" id="UP001417504"/>
    </source>
</evidence>
<keyword evidence="2" id="KW-1185">Reference proteome</keyword>
<dbReference type="SUPFAM" id="SSF54928">
    <property type="entry name" value="RNA-binding domain, RBD"/>
    <property type="match status" value="1"/>
</dbReference>
<gene>
    <name evidence="1" type="ORF">Sjap_016238</name>
</gene>
<dbReference type="EMBL" id="JBBNAE010000006">
    <property type="protein sequence ID" value="KAK9117291.1"/>
    <property type="molecule type" value="Genomic_DNA"/>
</dbReference>
<sequence>MFINFWRKIFYFLSLKSQDIYLEGFLYIATNYGPCTKLLRVGIDFRLGFAMLEYEKFEEAQAAILVMNGAELLTQIISLD</sequence>
<evidence type="ECO:0000313" key="1">
    <source>
        <dbReference type="EMBL" id="KAK9117291.1"/>
    </source>
</evidence>
<dbReference type="Proteomes" id="UP001417504">
    <property type="component" value="Unassembled WGS sequence"/>
</dbReference>
<evidence type="ECO:0008006" key="3">
    <source>
        <dbReference type="Google" id="ProtNLM"/>
    </source>
</evidence>
<protein>
    <recommendedName>
        <fullName evidence="3">RRM domain-containing protein</fullName>
    </recommendedName>
</protein>
<comment type="caution">
    <text evidence="1">The sequence shown here is derived from an EMBL/GenBank/DDBJ whole genome shotgun (WGS) entry which is preliminary data.</text>
</comment>
<dbReference type="GO" id="GO:0003676">
    <property type="term" value="F:nucleic acid binding"/>
    <property type="evidence" value="ECO:0007669"/>
    <property type="project" value="InterPro"/>
</dbReference>
<name>A0AAP0IKN6_9MAGN</name>